<comment type="caution">
    <text evidence="2">The sequence shown here is derived from an EMBL/GenBank/DDBJ whole genome shotgun (WGS) entry which is preliminary data.</text>
</comment>
<dbReference type="Proteomes" id="UP000604825">
    <property type="component" value="Unassembled WGS sequence"/>
</dbReference>
<evidence type="ECO:0000313" key="3">
    <source>
        <dbReference type="Proteomes" id="UP000604825"/>
    </source>
</evidence>
<gene>
    <name evidence="2" type="ORF">NCGR_LOCUS48539</name>
</gene>
<feature type="chain" id="PRO_5032505705" evidence="1">
    <location>
        <begin position="23"/>
        <end position="171"/>
    </location>
</feature>
<accession>A0A811R5C8</accession>
<evidence type="ECO:0000313" key="2">
    <source>
        <dbReference type="EMBL" id="CAD6265234.1"/>
    </source>
</evidence>
<sequence>MKRRHLPPVLLLLLTLSLLSLSFRRHMFLPRGPSPYAAAALLRWLATTDVDGDQVVAEAAALFANASVSSFPSLGNHHRILYLRLPYHSNTTSAPRQRVVSRLRVPFDTLPSDESLLAAFRASLLAHRHRRGGDVAGIMGELTGQLGRPWRFPTCAVVGNSGILLGFGRGT</sequence>
<reference evidence="2" key="1">
    <citation type="submission" date="2020-10" db="EMBL/GenBank/DDBJ databases">
        <authorList>
            <person name="Han B."/>
            <person name="Lu T."/>
            <person name="Zhao Q."/>
            <person name="Huang X."/>
            <person name="Zhao Y."/>
        </authorList>
    </citation>
    <scope>NUCLEOTIDE SEQUENCE</scope>
</reference>
<dbReference type="AlphaFoldDB" id="A0A811R5C8"/>
<proteinExistence type="predicted"/>
<keyword evidence="1" id="KW-0732">Signal</keyword>
<keyword evidence="3" id="KW-1185">Reference proteome</keyword>
<organism evidence="2 3">
    <name type="scientific">Miscanthus lutarioriparius</name>
    <dbReference type="NCBI Taxonomy" id="422564"/>
    <lineage>
        <taxon>Eukaryota</taxon>
        <taxon>Viridiplantae</taxon>
        <taxon>Streptophyta</taxon>
        <taxon>Embryophyta</taxon>
        <taxon>Tracheophyta</taxon>
        <taxon>Spermatophyta</taxon>
        <taxon>Magnoliopsida</taxon>
        <taxon>Liliopsida</taxon>
        <taxon>Poales</taxon>
        <taxon>Poaceae</taxon>
        <taxon>PACMAD clade</taxon>
        <taxon>Panicoideae</taxon>
        <taxon>Andropogonodae</taxon>
        <taxon>Andropogoneae</taxon>
        <taxon>Saccharinae</taxon>
        <taxon>Miscanthus</taxon>
    </lineage>
</organism>
<dbReference type="EMBL" id="CAJGYO010000013">
    <property type="protein sequence ID" value="CAD6265234.1"/>
    <property type="molecule type" value="Genomic_DNA"/>
</dbReference>
<evidence type="ECO:0000256" key="1">
    <source>
        <dbReference type="SAM" id="SignalP"/>
    </source>
</evidence>
<protein>
    <submittedName>
        <fullName evidence="2">Uncharacterized protein</fullName>
    </submittedName>
</protein>
<feature type="signal peptide" evidence="1">
    <location>
        <begin position="1"/>
        <end position="22"/>
    </location>
</feature>
<name>A0A811R5C8_9POAL</name>